<feature type="transmembrane region" description="Helical" evidence="1">
    <location>
        <begin position="360"/>
        <end position="382"/>
    </location>
</feature>
<name>A0ABT5PC51_9PSED</name>
<feature type="transmembrane region" description="Helical" evidence="1">
    <location>
        <begin position="173"/>
        <end position="194"/>
    </location>
</feature>
<dbReference type="Proteomes" id="UP001148184">
    <property type="component" value="Unassembled WGS sequence"/>
</dbReference>
<dbReference type="RefSeq" id="WP_273894572.1">
    <property type="nucleotide sequence ID" value="NZ_JAMDGP010000075.1"/>
</dbReference>
<keyword evidence="1" id="KW-0812">Transmembrane</keyword>
<dbReference type="EMBL" id="JAMDGZ010000045">
    <property type="protein sequence ID" value="MDD1015881.1"/>
    <property type="molecule type" value="Genomic_DNA"/>
</dbReference>
<proteinExistence type="predicted"/>
<gene>
    <name evidence="2" type="ORF">M5G17_19585</name>
</gene>
<sequence>MTSFDLLSRVWGETRDVMPKDAGKPSARRLQAVVAKLATAAHKRGLEGQLRARPAPQVDSPQAQRYLETRETVAAVQAGTYAGNPLPARAALLEINPNGTPRLGPQAPKALAWVLDSDTFGGDEYIVGDGSDGRLYKLFESDKVPAEDELPFASAVTGSGLLEPESPNPYGRLSWIIGIAAALVFTLGAVTSIATGHVMNTAKSQISASLPGAQYSLLNRLVEVCVNDAAAFPAAQPSQVCSRVLEDGKPPALINNKRVWNNPQTALGLLADQDRCKAPGCDALWRAALIAEPATPDYFKTLSTYLGSVDTLTGAISIRLPFLMLMAGLGGLVIALGLGTKQRVAGIWIDSRNRVSLARAQVTLWTVVVLSGYAALALFNIGFADLHADQVLNLFPQMPNPIAAALGIAIVTPMLSALILPTKIPKTKGLELDIADASTDLRKRGAPFLGAQSLGLDMNASPQQASITDLFMGEEKPDADTVDIARLQNVVITVVLVLGYFTLLLKMTSSISAVTLLGANQAVFGTLPNPDATFTSLLLVSHATYLVAKAYDSRAPSAKPDVAD</sequence>
<feature type="transmembrane region" description="Helical" evidence="1">
    <location>
        <begin position="402"/>
        <end position="420"/>
    </location>
</feature>
<protein>
    <submittedName>
        <fullName evidence="2">Uncharacterized protein</fullName>
    </submittedName>
</protein>
<comment type="caution">
    <text evidence="2">The sequence shown here is derived from an EMBL/GenBank/DDBJ whole genome shotgun (WGS) entry which is preliminary data.</text>
</comment>
<evidence type="ECO:0000313" key="3">
    <source>
        <dbReference type="Proteomes" id="UP001148184"/>
    </source>
</evidence>
<feature type="transmembrane region" description="Helical" evidence="1">
    <location>
        <begin position="490"/>
        <end position="512"/>
    </location>
</feature>
<keyword evidence="1" id="KW-0472">Membrane</keyword>
<evidence type="ECO:0000313" key="2">
    <source>
        <dbReference type="EMBL" id="MDD1015881.1"/>
    </source>
</evidence>
<organism evidence="2 3">
    <name type="scientific">Pseudomonas rubra</name>
    <dbReference type="NCBI Taxonomy" id="2942627"/>
    <lineage>
        <taxon>Bacteria</taxon>
        <taxon>Pseudomonadati</taxon>
        <taxon>Pseudomonadota</taxon>
        <taxon>Gammaproteobacteria</taxon>
        <taxon>Pseudomonadales</taxon>
        <taxon>Pseudomonadaceae</taxon>
        <taxon>Pseudomonas</taxon>
    </lineage>
</organism>
<keyword evidence="1" id="KW-1133">Transmembrane helix</keyword>
<evidence type="ECO:0000256" key="1">
    <source>
        <dbReference type="SAM" id="Phobius"/>
    </source>
</evidence>
<keyword evidence="3" id="KW-1185">Reference proteome</keyword>
<accession>A0ABT5PC51</accession>
<reference evidence="2 3" key="1">
    <citation type="submission" date="2022-05" db="EMBL/GenBank/DDBJ databases">
        <title>Novel Pseudomonas spp. Isolated from a Rainbow Trout Aquaculture Facility.</title>
        <authorList>
            <person name="Testerman T."/>
            <person name="Graf J."/>
        </authorList>
    </citation>
    <scope>NUCLEOTIDE SEQUENCE [LARGE SCALE GENOMIC DNA]</scope>
    <source>
        <strain evidence="2 3">ID1025</strain>
    </source>
</reference>
<feature type="transmembrane region" description="Helical" evidence="1">
    <location>
        <begin position="318"/>
        <end position="339"/>
    </location>
</feature>